<reference evidence="1" key="1">
    <citation type="submission" date="2020-11" db="EMBL/GenBank/DDBJ databases">
        <authorList>
            <consortium name="DOE Joint Genome Institute"/>
            <person name="Ahrendt S."/>
            <person name="Riley R."/>
            <person name="Andreopoulos W."/>
            <person name="Labutti K."/>
            <person name="Pangilinan J."/>
            <person name="Ruiz-Duenas F.J."/>
            <person name="Barrasa J.M."/>
            <person name="Sanchez-Garcia M."/>
            <person name="Camarero S."/>
            <person name="Miyauchi S."/>
            <person name="Serrano A."/>
            <person name="Linde D."/>
            <person name="Babiker R."/>
            <person name="Drula E."/>
            <person name="Ayuso-Fernandez I."/>
            <person name="Pacheco R."/>
            <person name="Padilla G."/>
            <person name="Ferreira P."/>
            <person name="Barriuso J."/>
            <person name="Kellner H."/>
            <person name="Castanera R."/>
            <person name="Alfaro M."/>
            <person name="Ramirez L."/>
            <person name="Pisabarro A.G."/>
            <person name="Kuo A."/>
            <person name="Tritt A."/>
            <person name="Lipzen A."/>
            <person name="He G."/>
            <person name="Yan M."/>
            <person name="Ng V."/>
            <person name="Cullen D."/>
            <person name="Martin F."/>
            <person name="Rosso M.-N."/>
            <person name="Henrissat B."/>
            <person name="Hibbett D."/>
            <person name="Martinez A.T."/>
            <person name="Grigoriev I.V."/>
        </authorList>
    </citation>
    <scope>NUCLEOTIDE SEQUENCE</scope>
    <source>
        <strain evidence="1">CBS 506.95</strain>
    </source>
</reference>
<protein>
    <submittedName>
        <fullName evidence="1">Uncharacterized protein</fullName>
    </submittedName>
</protein>
<dbReference type="EMBL" id="MU157994">
    <property type="protein sequence ID" value="KAF9521741.1"/>
    <property type="molecule type" value="Genomic_DNA"/>
</dbReference>
<organism evidence="1 2">
    <name type="scientific">Crepidotus variabilis</name>
    <dbReference type="NCBI Taxonomy" id="179855"/>
    <lineage>
        <taxon>Eukaryota</taxon>
        <taxon>Fungi</taxon>
        <taxon>Dikarya</taxon>
        <taxon>Basidiomycota</taxon>
        <taxon>Agaricomycotina</taxon>
        <taxon>Agaricomycetes</taxon>
        <taxon>Agaricomycetidae</taxon>
        <taxon>Agaricales</taxon>
        <taxon>Agaricineae</taxon>
        <taxon>Crepidotaceae</taxon>
        <taxon>Crepidotus</taxon>
    </lineage>
</organism>
<dbReference type="Proteomes" id="UP000807306">
    <property type="component" value="Unassembled WGS sequence"/>
</dbReference>
<dbReference type="AlphaFoldDB" id="A0A9P6E3B3"/>
<accession>A0A9P6E3B3</accession>
<comment type="caution">
    <text evidence="1">The sequence shown here is derived from an EMBL/GenBank/DDBJ whole genome shotgun (WGS) entry which is preliminary data.</text>
</comment>
<gene>
    <name evidence="1" type="ORF">CPB83DRAFT_865297</name>
</gene>
<name>A0A9P6E3B3_9AGAR</name>
<keyword evidence="2" id="KW-1185">Reference proteome</keyword>
<proteinExistence type="predicted"/>
<evidence type="ECO:0000313" key="1">
    <source>
        <dbReference type="EMBL" id="KAF9521741.1"/>
    </source>
</evidence>
<sequence length="143" mass="15923">MNQGSVNLQSYISLGQSFFIDFWAMLSQCSSCSVPQNCKLSDGTSCDACILLANTGTKITSHKISHVEQDTHRRDAKSKVNGGHDPLAHRLPVELSRFLPQPNRFFDKASTQHPTTFQHLPFVSNIKTDGVAPDIGLLRFRKH</sequence>
<evidence type="ECO:0000313" key="2">
    <source>
        <dbReference type="Proteomes" id="UP000807306"/>
    </source>
</evidence>